<accession>A0ABS0AY51</accession>
<evidence type="ECO:0000313" key="1">
    <source>
        <dbReference type="EMBL" id="MBF5059060.1"/>
    </source>
</evidence>
<comment type="caution">
    <text evidence="1">The sequence shown here is derived from an EMBL/GenBank/DDBJ whole genome shotgun (WGS) entry which is preliminary data.</text>
</comment>
<organism evidence="1 2">
    <name type="scientific">Candidatus Neptunichlamydia vexilliferae</name>
    <dbReference type="NCBI Taxonomy" id="1651774"/>
    <lineage>
        <taxon>Bacteria</taxon>
        <taxon>Pseudomonadati</taxon>
        <taxon>Chlamydiota</taxon>
        <taxon>Chlamydiia</taxon>
        <taxon>Parachlamydiales</taxon>
        <taxon>Simkaniaceae</taxon>
        <taxon>Candidatus Neptunichlamydia</taxon>
    </lineage>
</organism>
<gene>
    <name evidence="1" type="ORF">NEPTK9_000565</name>
</gene>
<sequence>MPGEELEFYVEAKKMKSPPIKIIPHPIEASFGEAKIQGKLKATGVELYSFDFEGFEKGEKLQTYSQSSG</sequence>
<dbReference type="Proteomes" id="UP001194714">
    <property type="component" value="Unassembled WGS sequence"/>
</dbReference>
<proteinExistence type="predicted"/>
<evidence type="ECO:0000313" key="2">
    <source>
        <dbReference type="Proteomes" id="UP001194714"/>
    </source>
</evidence>
<protein>
    <submittedName>
        <fullName evidence="1">Uncharacterized protein</fullName>
    </submittedName>
</protein>
<dbReference type="EMBL" id="JAAEJV010000010">
    <property type="protein sequence ID" value="MBF5059060.1"/>
    <property type="molecule type" value="Genomic_DNA"/>
</dbReference>
<keyword evidence="2" id="KW-1185">Reference proteome</keyword>
<reference evidence="1 2" key="1">
    <citation type="submission" date="2020-01" db="EMBL/GenBank/DDBJ databases">
        <title>Draft genome sequence of Cand. Neptunochlamydia vexilliferae K9.</title>
        <authorList>
            <person name="Schulz F."/>
            <person name="Koestlbacher S."/>
            <person name="Wascher F."/>
            <person name="Pizzetti I."/>
            <person name="Horn M."/>
        </authorList>
    </citation>
    <scope>NUCLEOTIDE SEQUENCE [LARGE SCALE GENOMIC DNA]</scope>
    <source>
        <strain evidence="1 2">K9</strain>
    </source>
</reference>
<name>A0ABS0AY51_9BACT</name>